<dbReference type="GO" id="GO:0072686">
    <property type="term" value="C:mitotic spindle"/>
    <property type="evidence" value="ECO:0007669"/>
    <property type="project" value="TreeGrafter"/>
</dbReference>
<feature type="region of interest" description="Disordered" evidence="6">
    <location>
        <begin position="822"/>
        <end position="845"/>
    </location>
</feature>
<gene>
    <name evidence="8" type="ORF">IV203_030199</name>
</gene>
<feature type="domain" description="Kinesin motor" evidence="7">
    <location>
        <begin position="230"/>
        <end position="693"/>
    </location>
</feature>
<dbReference type="InterPro" id="IPR047149">
    <property type="entry name" value="KIF11-like"/>
</dbReference>
<keyword evidence="9" id="KW-1185">Reference proteome</keyword>
<dbReference type="GO" id="GO:0051231">
    <property type="term" value="P:spindle elongation"/>
    <property type="evidence" value="ECO:0007669"/>
    <property type="project" value="TreeGrafter"/>
</dbReference>
<keyword evidence="3" id="KW-0505">Motor protein</keyword>
<evidence type="ECO:0000256" key="5">
    <source>
        <dbReference type="SAM" id="Coils"/>
    </source>
</evidence>
<dbReference type="PANTHER" id="PTHR47970:SF12">
    <property type="entry name" value="KINESIN FAMILY MEMBER 11"/>
    <property type="match status" value="1"/>
</dbReference>
<feature type="coiled-coil region" evidence="5">
    <location>
        <begin position="1423"/>
        <end position="1478"/>
    </location>
</feature>
<feature type="compositionally biased region" description="Polar residues" evidence="6">
    <location>
        <begin position="2040"/>
        <end position="2058"/>
    </location>
</feature>
<organism evidence="8 9">
    <name type="scientific">Nitzschia inconspicua</name>
    <dbReference type="NCBI Taxonomy" id="303405"/>
    <lineage>
        <taxon>Eukaryota</taxon>
        <taxon>Sar</taxon>
        <taxon>Stramenopiles</taxon>
        <taxon>Ochrophyta</taxon>
        <taxon>Bacillariophyta</taxon>
        <taxon>Bacillariophyceae</taxon>
        <taxon>Bacillariophycidae</taxon>
        <taxon>Bacillariales</taxon>
        <taxon>Bacillariaceae</taxon>
        <taxon>Nitzschia</taxon>
    </lineage>
</organism>
<feature type="coiled-coil region" evidence="5">
    <location>
        <begin position="1735"/>
        <end position="1829"/>
    </location>
</feature>
<dbReference type="GO" id="GO:0007018">
    <property type="term" value="P:microtubule-based movement"/>
    <property type="evidence" value="ECO:0007669"/>
    <property type="project" value="InterPro"/>
</dbReference>
<feature type="coiled-coil region" evidence="5">
    <location>
        <begin position="1176"/>
        <end position="1397"/>
    </location>
</feature>
<dbReference type="PANTHER" id="PTHR47970">
    <property type="entry name" value="KINESIN-LIKE PROTEIN KIF11"/>
    <property type="match status" value="1"/>
</dbReference>
<accession>A0A9K3Q1G7</accession>
<feature type="region of interest" description="Disordered" evidence="6">
    <location>
        <begin position="2037"/>
        <end position="2058"/>
    </location>
</feature>
<feature type="coiled-coil region" evidence="5">
    <location>
        <begin position="1636"/>
        <end position="1702"/>
    </location>
</feature>
<keyword evidence="2" id="KW-0963">Cytoplasm</keyword>
<feature type="compositionally biased region" description="Polar residues" evidence="6">
    <location>
        <begin position="792"/>
        <end position="803"/>
    </location>
</feature>
<proteinExistence type="predicted"/>
<feature type="region of interest" description="Disordered" evidence="6">
    <location>
        <begin position="770"/>
        <end position="803"/>
    </location>
</feature>
<dbReference type="GO" id="GO:0090307">
    <property type="term" value="P:mitotic spindle assembly"/>
    <property type="evidence" value="ECO:0007669"/>
    <property type="project" value="TreeGrafter"/>
</dbReference>
<dbReference type="GO" id="GO:0005524">
    <property type="term" value="F:ATP binding"/>
    <property type="evidence" value="ECO:0007669"/>
    <property type="project" value="InterPro"/>
</dbReference>
<dbReference type="GO" id="GO:0008574">
    <property type="term" value="F:plus-end-directed microtubule motor activity"/>
    <property type="evidence" value="ECO:0007669"/>
    <property type="project" value="TreeGrafter"/>
</dbReference>
<evidence type="ECO:0000256" key="6">
    <source>
        <dbReference type="SAM" id="MobiDB-lite"/>
    </source>
</evidence>
<feature type="compositionally biased region" description="Basic and acidic residues" evidence="6">
    <location>
        <begin position="970"/>
        <end position="979"/>
    </location>
</feature>
<sequence length="2075" mass="235574">MAEITESIFDYLQEAASPLNLDGSGDDEDDDDDDLRNMSTSFYNHSQLDIAAINEEETEIVNATTTSSIRDEKVLHHQQQILNDSTELFYSAASAVSACLPFDNTSPGKQAAAAAWSSTNSTDRDRDPTDITGTGTVRNEINGSGGLQLHHSTGGLTSPDTPAFGTNYGPDYAAWSSPYPATTPSAATAISEAKSFVNGLLSPFSPILVKENLPAEDRTECMQFVSLQPCRKVSVVVRVLSVPEGDDHDADGRSIQRCVFPHYKDDEEDHGSAYVTNQTTNLKEGGDDDTFEYDASSKRVVIPRDMVVVNPTAFGKYIPSQVTMETAKLVAQVAHISSEDWARLYEFHHVMWPSTSTPLESKNNDVTNGSSTSKKVQSQYNTMDALSRAVSQDALVEHQSSLLISLGQEASCIGTDSDAEQLGLWTMILNQCHALVETKGMLRLSMVEVLEDKPDSFRDLLFHSHRHHHHHHHHQQQQQQQQQQDDPNNTDRQEASFEKPIITLRHPDMNGAVLEGLTEVPIDSMPALLESLARRRRRRNKAVSASTAVIGILKYWDSAVSFELNRQPCSQITCVELSNGHSNKAESIIHRKSTVSLGQALRQLLLRSSGTPKAKPAETNTNSGTTPLGAGANLPAVSFRETTLTKVLQRAMESSKICLVASISPLSKDYEQTITTLNYLRRLLVQPGKTVSSPFKPSKHHQDGEGVGNISFASTLSSKAATQADVSAFSSRRNDERLQELAQQKGVLESLVADPRQRLAKILKTSPARKPMPTMFESRSSYDKDDEEDFLSNGSSHNYRPTNYMNEVPASLDSRINFEQRGNQLSHDGGPPRTIAETRGDEMNPTPQLIRTSEEHRLKPQNDTQVDKGAEWASEEEVEQALQDEIEGVFHSLYPEEDFSDEDDVSSVDHVTDGPEFPIENGTEDLFLVVDDEGYNGKENLHSDFEDIVSKTQEDRSFEGHFPNSTSDTNFRERAHNERGLSSVSDRSLDLDDADNRAMEMALDEDGEDDATLGLTSLTSDIMIRDRAYDHQYLDGVEELEQDETYTPVEGWQQNYQANERSPPHLHEGAALLLDREENFVDSDDNVATHRSYVEVDHQAKMPEFRTNDDVETEYDLPQQPLSMNESLISDVSPQAIVEKVSSDVQLTSPERKRSAFSTFSPYKPSFTSSSRTKGNDVLSRERKHLNSTVEALQHNLRRASEEHSEHLQQYEEEVQDLRARLEEALDERLEIERLANEAINTQASYEEEVITFNAEREELRSTVESLRDSMENLSKTHDEQLQRYQQEIESAVEAQRVLEKIADDAVAAHEAQMEETRVISEERDALQSNFEMLQSNLNETLEENSTHIQRYHREIRDLHQKLETTMDEKRSVQMAADEARIALESQTEKVRALMAERDQLITSLSSFQGNAKKVSGEHSDHLRGFKEEIQQLHLKLDKALSEKLAAEKAADEIRFSNDDLERRLQIVEGELTSYRVTNTRLEKMRREDQDVIFKLTADVRKKESERFDVEHLKNELLRLKQSKDHLEKLMARRQSEYADTLRDRDAEIVEYKTKHTAQHEEIANLKAELTVERNQKEDAMDQIQSYEDKVSRITEELRSKEEGMDRVQTQCTRLEMLCQENQDTIRALNADLRKRDEEKVALDELKHKLLRLTEHRDHLETLIKTRKAEYEEFMSERTNEAAEYINEIQSLKKKLQATKDADHKHRSEAAARLQALQESESSMIQAVQQRDDIIERLKLQLSTTKEEVASILEREKSRSSNANHEMSSLRQRIQALEEDLSSARQALDESAAKHRNDYRDHKIVLGELERARDETKRQKTAIDRLHEEVAARQRESLRSQEKMFQMESSLRRFQEETKEKVGTMVCRQKESSSILEKTKQENQALVQDVRRLEQLVEKLKRQRDACYESLKNGRAKLAELSLNNCLNGPFDDLFETSSKEYKEFRHVTNEPVATKLKRSVLPELYITDYYLGDRVNPGLSLRAEEIAACVAISAKNSLQESHDETSQLRSHIYRLEEERTAEVSALKAKVRTLERELSHQQQSPLHRVDSSSNRHGVVSNNKRYASYPFIDPVG</sequence>
<protein>
    <submittedName>
        <fullName evidence="8">Myosin heavy chain</fullName>
    </submittedName>
</protein>
<evidence type="ECO:0000313" key="8">
    <source>
        <dbReference type="EMBL" id="KAG7367528.1"/>
    </source>
</evidence>
<dbReference type="InterPro" id="IPR001752">
    <property type="entry name" value="Kinesin_motor_dom"/>
</dbReference>
<feature type="region of interest" description="Disordered" evidence="6">
    <location>
        <begin position="465"/>
        <end position="494"/>
    </location>
</feature>
<feature type="region of interest" description="Disordered" evidence="6">
    <location>
        <begin position="608"/>
        <end position="629"/>
    </location>
</feature>
<feature type="region of interest" description="Disordered" evidence="6">
    <location>
        <begin position="115"/>
        <end position="139"/>
    </location>
</feature>
<comment type="caution">
    <text evidence="8">The sequence shown here is derived from an EMBL/GenBank/DDBJ whole genome shotgun (WGS) entry which is preliminary data.</text>
</comment>
<feature type="region of interest" description="Disordered" evidence="6">
    <location>
        <begin position="957"/>
        <end position="988"/>
    </location>
</feature>
<keyword evidence="4" id="KW-0206">Cytoskeleton</keyword>
<dbReference type="GO" id="GO:0008017">
    <property type="term" value="F:microtubule binding"/>
    <property type="evidence" value="ECO:0007669"/>
    <property type="project" value="InterPro"/>
</dbReference>
<feature type="coiled-coil region" evidence="5">
    <location>
        <begin position="1876"/>
        <end position="1910"/>
    </location>
</feature>
<evidence type="ECO:0000256" key="2">
    <source>
        <dbReference type="ARBA" id="ARBA00022490"/>
    </source>
</evidence>
<reference evidence="8" key="1">
    <citation type="journal article" date="2021" name="Sci. Rep.">
        <title>Diploid genomic architecture of Nitzschia inconspicua, an elite biomass production diatom.</title>
        <authorList>
            <person name="Oliver A."/>
            <person name="Podell S."/>
            <person name="Pinowska A."/>
            <person name="Traller J.C."/>
            <person name="Smith S.R."/>
            <person name="McClure R."/>
            <person name="Beliaev A."/>
            <person name="Bohutskyi P."/>
            <person name="Hill E.A."/>
            <person name="Rabines A."/>
            <person name="Zheng H."/>
            <person name="Allen L.Z."/>
            <person name="Kuo A."/>
            <person name="Grigoriev I.V."/>
            <person name="Allen A.E."/>
            <person name="Hazlebeck D."/>
            <person name="Allen E.E."/>
        </authorList>
    </citation>
    <scope>NUCLEOTIDE SEQUENCE</scope>
    <source>
        <strain evidence="8">Hildebrandi</strain>
    </source>
</reference>
<dbReference type="EMBL" id="JAGRRH010000007">
    <property type="protein sequence ID" value="KAG7367528.1"/>
    <property type="molecule type" value="Genomic_DNA"/>
</dbReference>
<evidence type="ECO:0000313" key="9">
    <source>
        <dbReference type="Proteomes" id="UP000693970"/>
    </source>
</evidence>
<evidence type="ECO:0000256" key="1">
    <source>
        <dbReference type="ARBA" id="ARBA00004245"/>
    </source>
</evidence>
<feature type="compositionally biased region" description="Basic residues" evidence="6">
    <location>
        <begin position="465"/>
        <end position="475"/>
    </location>
</feature>
<evidence type="ECO:0000259" key="7">
    <source>
        <dbReference type="SMART" id="SM00129"/>
    </source>
</evidence>
<name>A0A9K3Q1G7_9STRA</name>
<reference evidence="8" key="2">
    <citation type="submission" date="2021-04" db="EMBL/GenBank/DDBJ databases">
        <authorList>
            <person name="Podell S."/>
        </authorList>
    </citation>
    <scope>NUCLEOTIDE SEQUENCE</scope>
    <source>
        <strain evidence="8">Hildebrandi</strain>
    </source>
</reference>
<feature type="coiled-coil region" evidence="5">
    <location>
        <begin position="1510"/>
        <end position="1604"/>
    </location>
</feature>
<dbReference type="OrthoDB" id="48673at2759"/>
<dbReference type="SMART" id="SM00129">
    <property type="entry name" value="KISc"/>
    <property type="match status" value="1"/>
</dbReference>
<keyword evidence="5" id="KW-0175">Coiled coil</keyword>
<dbReference type="Proteomes" id="UP000693970">
    <property type="component" value="Unassembled WGS sequence"/>
</dbReference>
<comment type="subcellular location">
    <subcellularLocation>
        <location evidence="1">Cytoplasm</location>
        <location evidence="1">Cytoskeleton</location>
    </subcellularLocation>
</comment>
<dbReference type="GO" id="GO:0005876">
    <property type="term" value="C:spindle microtubule"/>
    <property type="evidence" value="ECO:0007669"/>
    <property type="project" value="TreeGrafter"/>
</dbReference>
<evidence type="ECO:0000256" key="3">
    <source>
        <dbReference type="ARBA" id="ARBA00023175"/>
    </source>
</evidence>
<evidence type="ECO:0000256" key="4">
    <source>
        <dbReference type="ARBA" id="ARBA00023212"/>
    </source>
</evidence>